<dbReference type="SUPFAM" id="SSF53098">
    <property type="entry name" value="Ribonuclease H-like"/>
    <property type="match status" value="1"/>
</dbReference>
<dbReference type="FunFam" id="3.30.420.10:FF:000002">
    <property type="entry name" value="Crossover junction endodeoxyribonuclease RuvC"/>
    <property type="match status" value="1"/>
</dbReference>
<keyword evidence="11 13" id="KW-0234">DNA repair</keyword>
<dbReference type="GeneID" id="66798109"/>
<keyword evidence="8 13" id="KW-0460">Magnesium</keyword>
<evidence type="ECO:0000256" key="3">
    <source>
        <dbReference type="ARBA" id="ARBA00022722"/>
    </source>
</evidence>
<dbReference type="RefSeq" id="WP_018359386.1">
    <property type="nucleotide sequence ID" value="NZ_CP197400.1"/>
</dbReference>
<evidence type="ECO:0000256" key="7">
    <source>
        <dbReference type="ARBA" id="ARBA00022801"/>
    </source>
</evidence>
<dbReference type="GO" id="GO:0006281">
    <property type="term" value="P:DNA repair"/>
    <property type="evidence" value="ECO:0007669"/>
    <property type="project" value="UniProtKB-UniRule"/>
</dbReference>
<dbReference type="GO" id="GO:0008821">
    <property type="term" value="F:crossover junction DNA endonuclease activity"/>
    <property type="evidence" value="ECO:0007669"/>
    <property type="project" value="UniProtKB-UniRule"/>
</dbReference>
<evidence type="ECO:0000256" key="2">
    <source>
        <dbReference type="ARBA" id="ARBA00022490"/>
    </source>
</evidence>
<dbReference type="STRING" id="1122973.GCA_000379925_02161"/>
<dbReference type="Gene3D" id="3.30.420.10">
    <property type="entry name" value="Ribonuclease H-like superfamily/Ribonuclease H"/>
    <property type="match status" value="1"/>
</dbReference>
<evidence type="ECO:0000256" key="11">
    <source>
        <dbReference type="ARBA" id="ARBA00023204"/>
    </source>
</evidence>
<evidence type="ECO:0000313" key="15">
    <source>
        <dbReference type="EMBL" id="TFH97362.1"/>
    </source>
</evidence>
<evidence type="ECO:0000256" key="4">
    <source>
        <dbReference type="ARBA" id="ARBA00022723"/>
    </source>
</evidence>
<dbReference type="PRINTS" id="PR00696">
    <property type="entry name" value="RSOLVASERUVC"/>
</dbReference>
<dbReference type="NCBIfam" id="TIGR00228">
    <property type="entry name" value="ruvC"/>
    <property type="match status" value="1"/>
</dbReference>
<dbReference type="HAMAP" id="MF_00034">
    <property type="entry name" value="RuvC"/>
    <property type="match status" value="1"/>
</dbReference>
<proteinExistence type="inferred from homology"/>
<dbReference type="InterPro" id="IPR012337">
    <property type="entry name" value="RNaseH-like_sf"/>
</dbReference>
<protein>
    <recommendedName>
        <fullName evidence="13 14">Crossover junction endodeoxyribonuclease RuvC</fullName>
        <ecNumber evidence="13 14">3.1.21.10</ecNumber>
    </recommendedName>
    <alternativeName>
        <fullName evidence="13">Holliday junction nuclease RuvC</fullName>
    </alternativeName>
    <alternativeName>
        <fullName evidence="13">Holliday junction resolvase RuvC</fullName>
    </alternativeName>
</protein>
<comment type="similarity">
    <text evidence="1 13">Belongs to the RuvC family.</text>
</comment>
<evidence type="ECO:0000256" key="5">
    <source>
        <dbReference type="ARBA" id="ARBA00022759"/>
    </source>
</evidence>
<feature type="binding site" evidence="13">
    <location>
        <position position="10"/>
    </location>
    <ligand>
        <name>Mg(2+)</name>
        <dbReference type="ChEBI" id="CHEBI:18420"/>
        <label>1</label>
    </ligand>
</feature>
<evidence type="ECO:0000256" key="13">
    <source>
        <dbReference type="HAMAP-Rule" id="MF_00034"/>
    </source>
</evidence>
<reference evidence="15 16" key="1">
    <citation type="submission" date="2019-03" db="EMBL/GenBank/DDBJ databases">
        <title>Porphyromonas levii Isolated from the Uterus of Dairy Cows.</title>
        <authorList>
            <person name="Francis A.M."/>
        </authorList>
    </citation>
    <scope>NUCLEOTIDE SEQUENCE [LARGE SCALE GENOMIC DNA]</scope>
    <source>
        <strain evidence="15 16">AF5678</strain>
    </source>
</reference>
<dbReference type="EC" id="3.1.21.10" evidence="13 14"/>
<comment type="subunit">
    <text evidence="13">Homodimer which binds Holliday junction (HJ) DNA. The HJ becomes 2-fold symmetrical on binding to RuvC with unstacked arms; it has a different conformation from HJ DNA in complex with RuvA. In the full resolvosome a probable DNA-RuvA(4)-RuvB(12)-RuvC(2) complex forms which resolves the HJ.</text>
</comment>
<evidence type="ECO:0000256" key="1">
    <source>
        <dbReference type="ARBA" id="ARBA00009518"/>
    </source>
</evidence>
<keyword evidence="3 13" id="KW-0540">Nuclease</keyword>
<dbReference type="PROSITE" id="PS01321">
    <property type="entry name" value="RUVC"/>
    <property type="match status" value="1"/>
</dbReference>
<dbReference type="CDD" id="cd16962">
    <property type="entry name" value="RuvC"/>
    <property type="match status" value="1"/>
</dbReference>
<dbReference type="PANTHER" id="PTHR30194:SF3">
    <property type="entry name" value="CROSSOVER JUNCTION ENDODEOXYRIBONUCLEASE RUVC"/>
    <property type="match status" value="1"/>
</dbReference>
<keyword evidence="10 13" id="KW-0233">DNA recombination</keyword>
<keyword evidence="7 13" id="KW-0378">Hydrolase</keyword>
<feature type="active site" evidence="13">
    <location>
        <position position="70"/>
    </location>
</feature>
<dbReference type="Proteomes" id="UP000297225">
    <property type="component" value="Unassembled WGS sequence"/>
</dbReference>
<feature type="active site" evidence="13">
    <location>
        <position position="10"/>
    </location>
</feature>
<dbReference type="EMBL" id="SPNC01000003">
    <property type="protein sequence ID" value="TFH97362.1"/>
    <property type="molecule type" value="Genomic_DNA"/>
</dbReference>
<comment type="caution">
    <text evidence="15">The sequence shown here is derived from an EMBL/GenBank/DDBJ whole genome shotgun (WGS) entry which is preliminary data.</text>
</comment>
<dbReference type="InterPro" id="IPR020563">
    <property type="entry name" value="X-over_junc_endoDNase_Mg_BS"/>
</dbReference>
<keyword evidence="6 13" id="KW-0227">DNA damage</keyword>
<feature type="active site" evidence="13">
    <location>
        <position position="145"/>
    </location>
</feature>
<dbReference type="OrthoDB" id="9805499at2"/>
<keyword evidence="4 13" id="KW-0479">Metal-binding</keyword>
<gene>
    <name evidence="13 15" type="primary">ruvC</name>
    <name evidence="15" type="ORF">E4P47_00520</name>
</gene>
<dbReference type="Pfam" id="PF02075">
    <property type="entry name" value="RuvC"/>
    <property type="match status" value="1"/>
</dbReference>
<comment type="cofactor">
    <cofactor evidence="13">
        <name>Mg(2+)</name>
        <dbReference type="ChEBI" id="CHEBI:18420"/>
    </cofactor>
    <text evidence="13">Binds 2 Mg(2+) ion per subunit.</text>
</comment>
<comment type="function">
    <text evidence="13">The RuvA-RuvB-RuvC complex processes Holliday junction (HJ) DNA during genetic recombination and DNA repair. Endonuclease that resolves HJ intermediates. Cleaves cruciform DNA by making single-stranded nicks across the HJ at symmetrical positions within the homologous arms, yielding a 5'-phosphate and a 3'-hydroxyl group; requires a central core of homology in the junction. The consensus cleavage sequence is 5'-(A/T)TT(C/G)-3'. Cleavage occurs on the 3'-side of the TT dinucleotide at the point of strand exchange. HJ branch migration catalyzed by RuvA-RuvB allows RuvC to scan DNA until it finds its consensus sequence, where it cleaves and resolves the cruciform DNA.</text>
</comment>
<dbReference type="GO" id="GO:0048476">
    <property type="term" value="C:Holliday junction resolvase complex"/>
    <property type="evidence" value="ECO:0007669"/>
    <property type="project" value="UniProtKB-UniRule"/>
</dbReference>
<keyword evidence="2 13" id="KW-0963">Cytoplasm</keyword>
<evidence type="ECO:0000256" key="10">
    <source>
        <dbReference type="ARBA" id="ARBA00023172"/>
    </source>
</evidence>
<name>A0A4Y8WRT9_9PORP</name>
<keyword evidence="5 13" id="KW-0255">Endonuclease</keyword>
<evidence type="ECO:0000256" key="9">
    <source>
        <dbReference type="ARBA" id="ARBA00023125"/>
    </source>
</evidence>
<sequence>MADQVIIGIDPGTIVMGYGILGVIGGKPTLEAMGLLRLDRYQSHYLRLQKIQEAVEALIERYAPTDMALESPFMGKNIQTTLKLGRAQGAAMVAAMRSGISVSEYAPSTIKKMITGRGSASKGQVAAMLQYMLKIPESAMMKKNDASDAVAVAMTHHLEALRIQSGKKEKSWRDYIRNNPDKVIK</sequence>
<dbReference type="AlphaFoldDB" id="A0A4Y8WRT9"/>
<keyword evidence="9 13" id="KW-0238">DNA-binding</keyword>
<comment type="subcellular location">
    <subcellularLocation>
        <location evidence="13">Cytoplasm</location>
    </subcellularLocation>
</comment>
<dbReference type="GO" id="GO:0006310">
    <property type="term" value="P:DNA recombination"/>
    <property type="evidence" value="ECO:0007669"/>
    <property type="project" value="UniProtKB-UniRule"/>
</dbReference>
<dbReference type="GO" id="GO:0005737">
    <property type="term" value="C:cytoplasm"/>
    <property type="evidence" value="ECO:0007669"/>
    <property type="project" value="UniProtKB-SubCell"/>
</dbReference>
<feature type="binding site" evidence="13">
    <location>
        <position position="145"/>
    </location>
    <ligand>
        <name>Mg(2+)</name>
        <dbReference type="ChEBI" id="CHEBI:18420"/>
        <label>1</label>
    </ligand>
</feature>
<organism evidence="15 16">
    <name type="scientific">Porphyromonas levii</name>
    <dbReference type="NCBI Taxonomy" id="28114"/>
    <lineage>
        <taxon>Bacteria</taxon>
        <taxon>Pseudomonadati</taxon>
        <taxon>Bacteroidota</taxon>
        <taxon>Bacteroidia</taxon>
        <taxon>Bacteroidales</taxon>
        <taxon>Porphyromonadaceae</taxon>
        <taxon>Porphyromonas</taxon>
    </lineage>
</organism>
<dbReference type="InterPro" id="IPR002176">
    <property type="entry name" value="X-over_junc_endoDNase_RuvC"/>
</dbReference>
<dbReference type="InterPro" id="IPR036397">
    <property type="entry name" value="RNaseH_sf"/>
</dbReference>
<feature type="binding site" evidence="13">
    <location>
        <position position="70"/>
    </location>
    <ligand>
        <name>Mg(2+)</name>
        <dbReference type="ChEBI" id="CHEBI:18420"/>
        <label>2</label>
    </ligand>
</feature>
<dbReference type="GO" id="GO:0000287">
    <property type="term" value="F:magnesium ion binding"/>
    <property type="evidence" value="ECO:0007669"/>
    <property type="project" value="UniProtKB-UniRule"/>
</dbReference>
<keyword evidence="16" id="KW-1185">Reference proteome</keyword>
<evidence type="ECO:0000313" key="16">
    <source>
        <dbReference type="Proteomes" id="UP000297225"/>
    </source>
</evidence>
<evidence type="ECO:0000256" key="14">
    <source>
        <dbReference type="NCBIfam" id="TIGR00228"/>
    </source>
</evidence>
<evidence type="ECO:0000256" key="12">
    <source>
        <dbReference type="ARBA" id="ARBA00029354"/>
    </source>
</evidence>
<evidence type="ECO:0000256" key="8">
    <source>
        <dbReference type="ARBA" id="ARBA00022842"/>
    </source>
</evidence>
<comment type="catalytic activity">
    <reaction evidence="12 13">
        <text>Endonucleolytic cleavage at a junction such as a reciprocal single-stranded crossover between two homologous DNA duplexes (Holliday junction).</text>
        <dbReference type="EC" id="3.1.21.10"/>
    </reaction>
</comment>
<dbReference type="PANTHER" id="PTHR30194">
    <property type="entry name" value="CROSSOVER JUNCTION ENDODEOXYRIBONUCLEASE RUVC"/>
    <property type="match status" value="1"/>
</dbReference>
<dbReference type="GO" id="GO:0003677">
    <property type="term" value="F:DNA binding"/>
    <property type="evidence" value="ECO:0007669"/>
    <property type="project" value="UniProtKB-KW"/>
</dbReference>
<accession>A0A4Y8WRT9</accession>
<evidence type="ECO:0000256" key="6">
    <source>
        <dbReference type="ARBA" id="ARBA00022763"/>
    </source>
</evidence>